<dbReference type="GO" id="GO:0005634">
    <property type="term" value="C:nucleus"/>
    <property type="evidence" value="ECO:0007669"/>
    <property type="project" value="UniProtKB-SubCell"/>
</dbReference>
<reference evidence="8" key="1">
    <citation type="submission" date="2020-12" db="EMBL/GenBank/DDBJ databases">
        <title>WGS assembly of Carya illinoinensis cv. Pawnee.</title>
        <authorList>
            <person name="Platts A."/>
            <person name="Shu S."/>
            <person name="Wright S."/>
            <person name="Barry K."/>
            <person name="Edger P."/>
            <person name="Pires J.C."/>
            <person name="Schmutz J."/>
        </authorList>
    </citation>
    <scope>NUCLEOTIDE SEQUENCE</scope>
    <source>
        <tissue evidence="8">Leaf</tissue>
    </source>
</reference>
<evidence type="ECO:0000313" key="10">
    <source>
        <dbReference type="Proteomes" id="UP000811609"/>
    </source>
</evidence>
<evidence type="ECO:0000313" key="9">
    <source>
        <dbReference type="EMBL" id="KAG6690490.1"/>
    </source>
</evidence>
<comment type="subunit">
    <text evidence="6">Heterotrimer.</text>
</comment>
<dbReference type="Proteomes" id="UP000811609">
    <property type="component" value="Chromosome 10"/>
</dbReference>
<feature type="compositionally biased region" description="Polar residues" evidence="7">
    <location>
        <begin position="213"/>
        <end position="242"/>
    </location>
</feature>
<evidence type="ECO:0000256" key="4">
    <source>
        <dbReference type="ARBA" id="ARBA00023163"/>
    </source>
</evidence>
<keyword evidence="2 6" id="KW-0805">Transcription regulation</keyword>
<dbReference type="Proteomes" id="UP000811246">
    <property type="component" value="Chromosome 10"/>
</dbReference>
<dbReference type="GO" id="GO:0003677">
    <property type="term" value="F:DNA binding"/>
    <property type="evidence" value="ECO:0007669"/>
    <property type="project" value="UniProtKB-KW"/>
</dbReference>
<evidence type="ECO:0000313" key="8">
    <source>
        <dbReference type="EMBL" id="KAG6638188.1"/>
    </source>
</evidence>
<proteinExistence type="inferred from homology"/>
<accession>A0A8T1P7P9</accession>
<gene>
    <name evidence="8" type="ORF">CIPAW_10G019000</name>
    <name evidence="9" type="ORF">I3842_10G018800</name>
</gene>
<comment type="function">
    <text evidence="6">Component of the sequence-specific heterotrimeric transcription factor (NF-Y) which specifically recognizes a 5'-CCAAT-3' box motif found in the promoters of its target genes.</text>
</comment>
<dbReference type="EMBL" id="CM031834">
    <property type="protein sequence ID" value="KAG6690490.1"/>
    <property type="molecule type" value="Genomic_DNA"/>
</dbReference>
<comment type="subcellular location">
    <subcellularLocation>
        <location evidence="1 6">Nucleus</location>
    </subcellularLocation>
</comment>
<evidence type="ECO:0000256" key="1">
    <source>
        <dbReference type="ARBA" id="ARBA00004123"/>
    </source>
</evidence>
<keyword evidence="10" id="KW-1185">Reference proteome</keyword>
<dbReference type="AlphaFoldDB" id="A0A8T1P7P9"/>
<keyword evidence="3 6" id="KW-0238">DNA-binding</keyword>
<dbReference type="GO" id="GO:0003700">
    <property type="term" value="F:DNA-binding transcription factor activity"/>
    <property type="evidence" value="ECO:0007669"/>
    <property type="project" value="UniProtKB-UniRule"/>
</dbReference>
<evidence type="ECO:0000256" key="2">
    <source>
        <dbReference type="ARBA" id="ARBA00023015"/>
    </source>
</evidence>
<name>A0A8T1P7P9_CARIL</name>
<dbReference type="SMART" id="SM00521">
    <property type="entry name" value="CBF"/>
    <property type="match status" value="1"/>
</dbReference>
<evidence type="ECO:0000256" key="7">
    <source>
        <dbReference type="SAM" id="MobiDB-lite"/>
    </source>
</evidence>
<reference evidence="9" key="2">
    <citation type="submission" date="2021-01" db="EMBL/GenBank/DDBJ databases">
        <authorList>
            <person name="Lovell J.T."/>
            <person name="Bentley N."/>
            <person name="Bhattarai G."/>
            <person name="Jenkins J.W."/>
            <person name="Sreedasyam A."/>
            <person name="Alarcon Y."/>
            <person name="Bock C."/>
            <person name="Boston L."/>
            <person name="Carlson J."/>
            <person name="Cervantes K."/>
            <person name="Clermont K."/>
            <person name="Krom N."/>
            <person name="Kubenka K."/>
            <person name="Mamidi S."/>
            <person name="Mattison C."/>
            <person name="Monteros M."/>
            <person name="Pisani C."/>
            <person name="Plott C."/>
            <person name="Rajasekar S."/>
            <person name="Rhein H.S."/>
            <person name="Rohla C."/>
            <person name="Song M."/>
            <person name="Hilaire R.S."/>
            <person name="Shu S."/>
            <person name="Wells L."/>
            <person name="Wang X."/>
            <person name="Webber J."/>
            <person name="Heerema R.J."/>
            <person name="Klein P."/>
            <person name="Conner P."/>
            <person name="Grauke L."/>
            <person name="Grimwood J."/>
            <person name="Schmutz J."/>
            <person name="Randall J.J."/>
        </authorList>
    </citation>
    <scope>NUCLEOTIDE SEQUENCE</scope>
    <source>
        <tissue evidence="9">Leaf</tissue>
    </source>
</reference>
<feature type="region of interest" description="Disordered" evidence="7">
    <location>
        <begin position="207"/>
        <end position="242"/>
    </location>
</feature>
<keyword evidence="4 6" id="KW-0804">Transcription</keyword>
<evidence type="ECO:0000256" key="5">
    <source>
        <dbReference type="ARBA" id="ARBA00023242"/>
    </source>
</evidence>
<sequence>MATRTMYFKEREGIAHKPMGQLSALWWSTLPSQSIYGESCGQLKPLSMEHASGGDQLIANKAAGRGTEQAARGSITQFTIFPDNCNNSGDGEKPRAAISLQSALTEYQGRFELGFGQHMIYAKYPYVDQCYGVFPSFGPQISYHGIIRRRQSRAKAVLENKLTRVRKPYMHESRHLHAMRRPRGCGGRFLNTKNSNKVMSGTKVNKAGDGQILQPTGSPSSVLESDSGGTLNSSRDANGSVSNIAGSEVTSVFSRRDLNHFSINHLIPSVHSLPDVISGAHGMVMPSKWVAAPNCCNLKV</sequence>
<keyword evidence="5 6" id="KW-0539">Nucleus</keyword>
<comment type="caution">
    <text evidence="8">The sequence shown here is derived from an EMBL/GenBank/DDBJ whole genome shotgun (WGS) entry which is preliminary data.</text>
</comment>
<dbReference type="EMBL" id="CM031818">
    <property type="protein sequence ID" value="KAG6638188.1"/>
    <property type="molecule type" value="Genomic_DNA"/>
</dbReference>
<dbReference type="InterPro" id="IPR001289">
    <property type="entry name" value="NFYA"/>
</dbReference>
<organism evidence="8 10">
    <name type="scientific">Carya illinoinensis</name>
    <name type="common">Pecan</name>
    <dbReference type="NCBI Taxonomy" id="32201"/>
    <lineage>
        <taxon>Eukaryota</taxon>
        <taxon>Viridiplantae</taxon>
        <taxon>Streptophyta</taxon>
        <taxon>Embryophyta</taxon>
        <taxon>Tracheophyta</taxon>
        <taxon>Spermatophyta</taxon>
        <taxon>Magnoliopsida</taxon>
        <taxon>eudicotyledons</taxon>
        <taxon>Gunneridae</taxon>
        <taxon>Pentapetalae</taxon>
        <taxon>rosids</taxon>
        <taxon>fabids</taxon>
        <taxon>Fagales</taxon>
        <taxon>Juglandaceae</taxon>
        <taxon>Carya</taxon>
    </lineage>
</organism>
<evidence type="ECO:0000256" key="3">
    <source>
        <dbReference type="ARBA" id="ARBA00023125"/>
    </source>
</evidence>
<dbReference type="PROSITE" id="PS51152">
    <property type="entry name" value="NFYA_HAP2_2"/>
    <property type="match status" value="1"/>
</dbReference>
<comment type="similarity">
    <text evidence="6">Belongs to the NFYA/HAP2 subunit family.</text>
</comment>
<dbReference type="PANTHER" id="PTHR12632">
    <property type="entry name" value="TRANSCRIPTION FACTOR NF-Y ALPHA-RELATED"/>
    <property type="match status" value="1"/>
</dbReference>
<dbReference type="Pfam" id="PF02045">
    <property type="entry name" value="CBFB_NFYA"/>
    <property type="match status" value="1"/>
</dbReference>
<protein>
    <recommendedName>
        <fullName evidence="6">Nuclear transcription factor Y subunit</fullName>
    </recommendedName>
</protein>
<evidence type="ECO:0000256" key="6">
    <source>
        <dbReference type="RuleBase" id="RU367155"/>
    </source>
</evidence>